<protein>
    <submittedName>
        <fullName evidence="1">Uncharacterized protein</fullName>
    </submittedName>
</protein>
<evidence type="ECO:0000313" key="1">
    <source>
        <dbReference type="EMBL" id="OGE94769.1"/>
    </source>
</evidence>
<dbReference type="AlphaFoldDB" id="A0A1F5PXX5"/>
<dbReference type="Proteomes" id="UP000177281">
    <property type="component" value="Unassembled WGS sequence"/>
</dbReference>
<gene>
    <name evidence="1" type="ORF">A3B10_02320</name>
</gene>
<evidence type="ECO:0000313" key="2">
    <source>
        <dbReference type="Proteomes" id="UP000177281"/>
    </source>
</evidence>
<dbReference type="STRING" id="1817841.A3B10_02320"/>
<reference evidence="1 2" key="1">
    <citation type="journal article" date="2016" name="Nat. Commun.">
        <title>Thousands of microbial genomes shed light on interconnected biogeochemical processes in an aquifer system.</title>
        <authorList>
            <person name="Anantharaman K."/>
            <person name="Brown C.T."/>
            <person name="Hug L.A."/>
            <person name="Sharon I."/>
            <person name="Castelle C.J."/>
            <person name="Probst A.J."/>
            <person name="Thomas B.C."/>
            <person name="Singh A."/>
            <person name="Wilkins M.J."/>
            <person name="Karaoz U."/>
            <person name="Brodie E.L."/>
            <person name="Williams K.H."/>
            <person name="Hubbard S.S."/>
            <person name="Banfield J.F."/>
        </authorList>
    </citation>
    <scope>NUCLEOTIDE SEQUENCE [LARGE SCALE GENOMIC DNA]</scope>
</reference>
<accession>A0A1F5PXX5</accession>
<name>A0A1F5PXX5_9BACT</name>
<organism evidence="1 2">
    <name type="scientific">Candidatus Doudnabacteria bacterium RIFCSPLOWO2_01_FULL_44_21</name>
    <dbReference type="NCBI Taxonomy" id="1817841"/>
    <lineage>
        <taxon>Bacteria</taxon>
        <taxon>Candidatus Doudnaibacteriota</taxon>
    </lineage>
</organism>
<comment type="caution">
    <text evidence="1">The sequence shown here is derived from an EMBL/GenBank/DDBJ whole genome shotgun (WGS) entry which is preliminary data.</text>
</comment>
<sequence>MNNNLKIIQNTFRPIKPLEGKSNYKRYFRIEKDGSVKERIFLNVPDISLREEIICKHYLSFLVRNFIQNPVGINFTARDNPWDFGVELSNGLLFNVEITSVADNRWLHEKMKREEEFEKIVVGKFVPLRKLKKIHLWFGGEKSQQAIKKAEKESIKAPEQITNPFYDEHGRIYISDSKDEPKSLSDLIIESIEKKICKNHNNIENTILIIDNRTSRFEIEDYRKAISKLESEAKLTNVNFPEVYFYTGYYSDNDGNNAEYSFAPIKLPQEKWSQLRRKIESKDIVLNESGIAYS</sequence>
<dbReference type="EMBL" id="MFFB01000008">
    <property type="protein sequence ID" value="OGE94769.1"/>
    <property type="molecule type" value="Genomic_DNA"/>
</dbReference>
<proteinExistence type="predicted"/>